<keyword evidence="7" id="KW-0479">Metal-binding</keyword>
<dbReference type="InterPro" id="IPR044878">
    <property type="entry name" value="UbiA_sf"/>
</dbReference>
<dbReference type="InterPro" id="IPR018303">
    <property type="entry name" value="ATPase_P-typ_P_site"/>
</dbReference>
<proteinExistence type="inferred from homology"/>
<dbReference type="InterPro" id="IPR023214">
    <property type="entry name" value="HAD_sf"/>
</dbReference>
<comment type="similarity">
    <text evidence="20">Belongs to the cation transport ATPase (P-type) (TC 3.A.3) family.</text>
</comment>
<dbReference type="GO" id="GO:0005524">
    <property type="term" value="F:ATP binding"/>
    <property type="evidence" value="ECO:0007669"/>
    <property type="project" value="UniProtKB-KW"/>
</dbReference>
<comment type="caution">
    <text evidence="20">Lacks conserved residue(s) required for the propagation of feature annotation.</text>
</comment>
<dbReference type="SMART" id="SM00831">
    <property type="entry name" value="Cation_ATPase_N"/>
    <property type="match status" value="1"/>
</dbReference>
<dbReference type="Proteomes" id="UP001175271">
    <property type="component" value="Unassembled WGS sequence"/>
</dbReference>
<keyword evidence="5" id="KW-0808">Transferase</keyword>
<keyword evidence="11" id="KW-0460">Magnesium</keyword>
<evidence type="ECO:0000256" key="8">
    <source>
        <dbReference type="ARBA" id="ARBA00022741"/>
    </source>
</evidence>
<keyword evidence="6 20" id="KW-0812">Transmembrane</keyword>
<feature type="transmembrane region" description="Helical" evidence="20">
    <location>
        <begin position="242"/>
        <end position="262"/>
    </location>
</feature>
<dbReference type="InterPro" id="IPR023298">
    <property type="entry name" value="ATPase_P-typ_TM_dom_sf"/>
</dbReference>
<dbReference type="GO" id="GO:0051480">
    <property type="term" value="P:regulation of cytosolic calcium ion concentration"/>
    <property type="evidence" value="ECO:0007669"/>
    <property type="project" value="TreeGrafter"/>
</dbReference>
<feature type="compositionally biased region" description="Basic and acidic residues" evidence="21">
    <location>
        <begin position="1513"/>
        <end position="1540"/>
    </location>
</feature>
<evidence type="ECO:0000256" key="9">
    <source>
        <dbReference type="ARBA" id="ARBA00022837"/>
    </source>
</evidence>
<organism evidence="23 24">
    <name type="scientific">Steinernema hermaphroditum</name>
    <dbReference type="NCBI Taxonomy" id="289476"/>
    <lineage>
        <taxon>Eukaryota</taxon>
        <taxon>Metazoa</taxon>
        <taxon>Ecdysozoa</taxon>
        <taxon>Nematoda</taxon>
        <taxon>Chromadorea</taxon>
        <taxon>Rhabditida</taxon>
        <taxon>Tylenchina</taxon>
        <taxon>Panagrolaimomorpha</taxon>
        <taxon>Strongyloidoidea</taxon>
        <taxon>Steinernematidae</taxon>
        <taxon>Steinernema</taxon>
    </lineage>
</organism>
<evidence type="ECO:0000259" key="22">
    <source>
        <dbReference type="SMART" id="SM00831"/>
    </source>
</evidence>
<keyword evidence="18 20" id="KW-0472">Membrane</keyword>
<dbReference type="FunFam" id="1.20.1110.10:FF:000001">
    <property type="entry name" value="Calcium-transporting ATPase"/>
    <property type="match status" value="1"/>
</dbReference>
<dbReference type="Pfam" id="PF08282">
    <property type="entry name" value="Hydrolase_3"/>
    <property type="match status" value="1"/>
</dbReference>
<evidence type="ECO:0000256" key="4">
    <source>
        <dbReference type="ARBA" id="ARBA00022568"/>
    </source>
</evidence>
<dbReference type="InterPro" id="IPR006408">
    <property type="entry name" value="P-type_ATPase_IIB"/>
</dbReference>
<keyword evidence="12" id="KW-0809">Transit peptide</keyword>
<dbReference type="SUPFAM" id="SSF81660">
    <property type="entry name" value="Metal cation-transporting ATPase, ATP-binding domain N"/>
    <property type="match status" value="1"/>
</dbReference>
<evidence type="ECO:0000256" key="15">
    <source>
        <dbReference type="ARBA" id="ARBA00023065"/>
    </source>
</evidence>
<dbReference type="PANTHER" id="PTHR24093">
    <property type="entry name" value="CATION TRANSPORTING ATPASE"/>
    <property type="match status" value="1"/>
</dbReference>
<protein>
    <recommendedName>
        <fullName evidence="20">Calcium-transporting ATPase</fullName>
        <ecNumber evidence="20">7.2.2.10</ecNumber>
    </recommendedName>
</protein>
<reference evidence="23" key="1">
    <citation type="submission" date="2023-06" db="EMBL/GenBank/DDBJ databases">
        <title>Genomic analysis of the entomopathogenic nematode Steinernema hermaphroditum.</title>
        <authorList>
            <person name="Schwarz E.M."/>
            <person name="Heppert J.K."/>
            <person name="Baniya A."/>
            <person name="Schwartz H.T."/>
            <person name="Tan C.-H."/>
            <person name="Antoshechkin I."/>
            <person name="Sternberg P.W."/>
            <person name="Goodrich-Blair H."/>
            <person name="Dillman A.R."/>
        </authorList>
    </citation>
    <scope>NUCLEOTIDE SEQUENCE</scope>
    <source>
        <strain evidence="23">PS9179</strain>
        <tissue evidence="23">Whole animal</tissue>
    </source>
</reference>
<name>A0AA39LJY2_9BILA</name>
<keyword evidence="17" id="KW-0350">Heme biosynthesis</keyword>
<dbReference type="Gene3D" id="3.40.1110.10">
    <property type="entry name" value="Calcium-transporting ATPase, cytoplasmic domain N"/>
    <property type="match status" value="1"/>
</dbReference>
<keyword evidence="15 20" id="KW-0406">Ion transport</keyword>
<dbReference type="Pfam" id="PF00122">
    <property type="entry name" value="E1-E2_ATPase"/>
    <property type="match status" value="1"/>
</dbReference>
<dbReference type="InterPro" id="IPR001757">
    <property type="entry name" value="P_typ_ATPase"/>
</dbReference>
<dbReference type="InterPro" id="IPR000537">
    <property type="entry name" value="UbiA_prenyltransferase"/>
</dbReference>
<feature type="region of interest" description="Disordered" evidence="21">
    <location>
        <begin position="624"/>
        <end position="663"/>
    </location>
</feature>
<evidence type="ECO:0000256" key="19">
    <source>
        <dbReference type="ARBA" id="ARBA00047690"/>
    </source>
</evidence>
<dbReference type="InterPro" id="IPR004014">
    <property type="entry name" value="ATPase_P-typ_cation-transptr_N"/>
</dbReference>
<dbReference type="FunFam" id="1.20.1110.10:FF:000033">
    <property type="entry name" value="Calcium-transporting ATPase"/>
    <property type="match status" value="1"/>
</dbReference>
<feature type="transmembrane region" description="Helical" evidence="20">
    <location>
        <begin position="1363"/>
        <end position="1384"/>
    </location>
</feature>
<evidence type="ECO:0000256" key="21">
    <source>
        <dbReference type="SAM" id="MobiDB-lite"/>
    </source>
</evidence>
<evidence type="ECO:0000313" key="23">
    <source>
        <dbReference type="EMBL" id="KAK0399875.1"/>
    </source>
</evidence>
<dbReference type="SFLD" id="SFLDS00003">
    <property type="entry name" value="Haloacid_Dehalogenase"/>
    <property type="match status" value="1"/>
</dbReference>
<evidence type="ECO:0000256" key="11">
    <source>
        <dbReference type="ARBA" id="ARBA00022842"/>
    </source>
</evidence>
<feature type="transmembrane region" description="Helical" evidence="20">
    <location>
        <begin position="480"/>
        <end position="500"/>
    </location>
</feature>
<evidence type="ECO:0000256" key="3">
    <source>
        <dbReference type="ARBA" id="ARBA00022448"/>
    </source>
</evidence>
<evidence type="ECO:0000256" key="14">
    <source>
        <dbReference type="ARBA" id="ARBA00022989"/>
    </source>
</evidence>
<comment type="similarity">
    <text evidence="2">Belongs to the UbiA prenyltransferase family.</text>
</comment>
<keyword evidence="24" id="KW-1185">Reference proteome</keyword>
<evidence type="ECO:0000256" key="12">
    <source>
        <dbReference type="ARBA" id="ARBA00022946"/>
    </source>
</evidence>
<evidence type="ECO:0000256" key="2">
    <source>
        <dbReference type="ARBA" id="ARBA00005985"/>
    </source>
</evidence>
<dbReference type="FunFam" id="1.10.357.140:FF:000004">
    <property type="entry name" value="Protoheme IX farnesyltransferase, mitochondrial"/>
    <property type="match status" value="1"/>
</dbReference>
<feature type="transmembrane region" description="Helical" evidence="20">
    <location>
        <begin position="1185"/>
        <end position="1207"/>
    </location>
</feature>
<evidence type="ECO:0000256" key="16">
    <source>
        <dbReference type="ARBA" id="ARBA00023128"/>
    </source>
</evidence>
<comment type="function">
    <text evidence="20">Catalyzes the hydrolysis of ATP coupled with the transport of calcium.</text>
</comment>
<keyword evidence="4 20" id="KW-0109">Calcium transport</keyword>
<dbReference type="Pfam" id="PF00689">
    <property type="entry name" value="Cation_ATPase_C"/>
    <property type="match status" value="1"/>
</dbReference>
<dbReference type="InterPro" id="IPR008250">
    <property type="entry name" value="ATPase_P-typ_transduc_dom_A_sf"/>
</dbReference>
<feature type="compositionally biased region" description="Low complexity" evidence="21">
    <location>
        <begin position="638"/>
        <end position="655"/>
    </location>
</feature>
<dbReference type="PROSITE" id="PS00154">
    <property type="entry name" value="ATPASE_E1_E2"/>
    <property type="match status" value="1"/>
</dbReference>
<evidence type="ECO:0000256" key="6">
    <source>
        <dbReference type="ARBA" id="ARBA00022692"/>
    </source>
</evidence>
<sequence>MLALSGKVVIGSCRSCGAIPSAFFQKSYAAALPRTRPNPDEFVTPPVAEAAKSRGSKKLKDNGKKINLVVERMNIDEWAHMKPSGLVKDYLQLSKSRLTMLITTTAVGGYMMAPGAFSLSTFAACAVGTALMSSSANACNHLLESPYDAQMKRTQARVLVVHRFTPLHAFTFANATALGGMTLLWTACNPLTAALGLLNVGLYAGVYTPMKRHHIGCTWAGAVVGAIPPLMGYTAITGTLDPAAFVLAAVLYSWQFPHFNGLSWNLRADYSRAGYRTERQLVIKLSSRKTGVDLRLMKETRTNVRSEELPNVSGAPVRAAPDTTGGGLKAKSFGVELQQLCKLMESRGTDAAAKLSAEHDGIEGLCQKLKVDPVKGLRNDPSELNVRKTKYGTNTIPSTKSKSFIRLVFDACRDPTLIILVIAGLVSLILSLAEPGQQSSNHVPANHTVSSMIEDMMNITAMVVNSTTNGEVDDSNHDNAWIEGVAILLCVVVVVLVTAANDYSKERQFRSLKAKIETGQKFSVVRDGKTFDVPVSELVVGDVIRVKYGDLIPADGFVIQSDDLKIDESSLTGETDHIKKSVDEDPVLLSGTYAMEGRGKMLVTAVGVNSQTGIIMTLLTGKDKGKASTSDVESDAISSTTSSSSKTSKCSTSVSNDGDDDEGLTSKSVLQTKLSKLALQIIYCGTSVATLALIVLVGRFSIEHYIMKQEPFTLTDIQQFVRFFIIAVTILVISIPEGLPLAIALALSYSVRKMMYDNNLVRHLDACETMGNATTICSDKTGTLTTNQMTVVQSYINGHYYKSQAMQPYRSQLPGCTADVLIDAISINSSYNSMIVEPVKPGEKTQQLGNKTECGLLGFVQKLGGSYAEVRRKHPEESMIKVYTFNSSRKTMITVTELMDKEDHVGYRLYCKGASEIVIKKCAYFIGASGHADAFSEERQDYVVANVIQTMAEQGLRTICIAYKDFIFSKYKNGYPTAVEINSEEDVDWDDEHEISSKLTGIAICGIQDPVRPEVPDAILRCKKAGITVRMVTGDNINTARSIAISCKILEPGEDFLAIEGKEFNERIRDSNGNVNQAKLDEIWPRLRVLARAQPADKYTLVKGIIDSKSTTQREIVAVTGDGTNDGPALKKADVGFAMGIAGTDVAKEASDIILTDDNFSSIVKAVMWGRNVYDSISKFLQFQLTVNAVAVITAFVSACTILDSPLKAVHMLWINLIMDTLASLALATEMPTDELLQRKPYGRKKSLISRTMVKNIALHAAYQLIILFVLVFYGDALFGITSGAQSMPFAPPTVHFTIVFNTFVMMTLFNEINARKVHGERNVFKDLTSNHVFCLIWTSTFIAQILIVQIGGAWFSTTPLNAIQWLVCVTLGFSELLFGQVVATIPSKKLPKNLAYGRGDVQPSEIVTDFEPKVNPRFRALKAHRTGRNLWMKGMTLFGIHFKVIRAFQLKYQNLGQTAPTMSAEAAERWRASYRRYKHKKHTERKMTQQKSVEDPDTGIQHEPPKTSLSPQERRLNKHIRELTRPSSIDRTKHEDKVT</sequence>
<dbReference type="InterPro" id="IPR036412">
    <property type="entry name" value="HAD-like_sf"/>
</dbReference>
<dbReference type="NCBIfam" id="TIGR01517">
    <property type="entry name" value="ATPase-IIB_Ca"/>
    <property type="match status" value="1"/>
</dbReference>
<dbReference type="SUPFAM" id="SSF81665">
    <property type="entry name" value="Calcium ATPase, transmembrane domain M"/>
    <property type="match status" value="1"/>
</dbReference>
<dbReference type="InterPro" id="IPR059000">
    <property type="entry name" value="ATPase_P-type_domA"/>
</dbReference>
<feature type="region of interest" description="Disordered" evidence="21">
    <location>
        <begin position="1477"/>
        <end position="1540"/>
    </location>
</feature>
<dbReference type="Gene3D" id="3.40.50.1000">
    <property type="entry name" value="HAD superfamily/HAD-like"/>
    <property type="match status" value="1"/>
</dbReference>
<keyword evidence="13" id="KW-1278">Translocase</keyword>
<dbReference type="FunFam" id="3.40.1110.10:FF:000060">
    <property type="entry name" value="Calcium-transporting ATPase"/>
    <property type="match status" value="1"/>
</dbReference>
<dbReference type="Gene3D" id="2.70.150.10">
    <property type="entry name" value="Calcium-transporting ATPase, cytoplasmic transduction domain A"/>
    <property type="match status" value="1"/>
</dbReference>
<keyword evidence="9 20" id="KW-0106">Calcium</keyword>
<keyword evidence="3 20" id="KW-0813">Transport</keyword>
<dbReference type="FunFam" id="2.70.150.10:FF:000001">
    <property type="entry name" value="Calcium-transporting ATPase"/>
    <property type="match status" value="1"/>
</dbReference>
<dbReference type="InterPro" id="IPR006068">
    <property type="entry name" value="ATPase_P-typ_cation-transptr_C"/>
</dbReference>
<evidence type="ECO:0000256" key="5">
    <source>
        <dbReference type="ARBA" id="ARBA00022679"/>
    </source>
</evidence>
<dbReference type="GO" id="GO:0005388">
    <property type="term" value="F:P-type calcium transporter activity"/>
    <property type="evidence" value="ECO:0007669"/>
    <property type="project" value="UniProtKB-EC"/>
</dbReference>
<dbReference type="EC" id="7.2.2.10" evidence="20"/>
<keyword evidence="14 20" id="KW-1133">Transmembrane helix</keyword>
<dbReference type="GO" id="GO:0046872">
    <property type="term" value="F:metal ion binding"/>
    <property type="evidence" value="ECO:0007669"/>
    <property type="project" value="UniProtKB-KW"/>
</dbReference>
<dbReference type="PRINTS" id="PR00119">
    <property type="entry name" value="CATATPASE"/>
</dbReference>
<comment type="caution">
    <text evidence="23">The sequence shown here is derived from an EMBL/GenBank/DDBJ whole genome shotgun (WGS) entry which is preliminary data.</text>
</comment>
<dbReference type="GO" id="GO:0006784">
    <property type="term" value="P:heme A biosynthetic process"/>
    <property type="evidence" value="ECO:0007669"/>
    <property type="project" value="UniProtKB-ARBA"/>
</dbReference>
<dbReference type="NCBIfam" id="TIGR01494">
    <property type="entry name" value="ATPase_P-type"/>
    <property type="match status" value="3"/>
</dbReference>
<keyword evidence="16" id="KW-0496">Mitochondrion</keyword>
<dbReference type="GO" id="GO:0031966">
    <property type="term" value="C:mitochondrial membrane"/>
    <property type="evidence" value="ECO:0007669"/>
    <property type="project" value="UniProtKB-SubCell"/>
</dbReference>
<comment type="catalytic activity">
    <reaction evidence="19">
        <text>heme b + (2E,6E)-farnesyl diphosphate + H2O = Fe(II)-heme o + diphosphate</text>
        <dbReference type="Rhea" id="RHEA:28070"/>
        <dbReference type="ChEBI" id="CHEBI:15377"/>
        <dbReference type="ChEBI" id="CHEBI:33019"/>
        <dbReference type="ChEBI" id="CHEBI:60344"/>
        <dbReference type="ChEBI" id="CHEBI:60530"/>
        <dbReference type="ChEBI" id="CHEBI:175763"/>
        <dbReference type="EC" id="2.5.1.141"/>
    </reaction>
</comment>
<dbReference type="CDD" id="cd02081">
    <property type="entry name" value="P-type_ATPase_Ca_PMCA-like"/>
    <property type="match status" value="1"/>
</dbReference>
<dbReference type="InterPro" id="IPR023299">
    <property type="entry name" value="ATPase_P-typ_cyto_dom_N"/>
</dbReference>
<evidence type="ECO:0000256" key="10">
    <source>
        <dbReference type="ARBA" id="ARBA00022840"/>
    </source>
</evidence>
<dbReference type="InterPro" id="IPR006369">
    <property type="entry name" value="Protohaem_IX_farnesylTrfase"/>
</dbReference>
<feature type="transmembrane region" description="Helical" evidence="20">
    <location>
        <begin position="217"/>
        <end position="236"/>
    </location>
</feature>
<feature type="transmembrane region" description="Helical" evidence="20">
    <location>
        <begin position="1294"/>
        <end position="1313"/>
    </location>
</feature>
<dbReference type="CDD" id="cd13957">
    <property type="entry name" value="PT_UbiA_Cox10"/>
    <property type="match status" value="1"/>
</dbReference>
<comment type="subcellular location">
    <subcellularLocation>
        <location evidence="20">Membrane</location>
        <topology evidence="20">Multi-pass membrane protein</topology>
    </subcellularLocation>
    <subcellularLocation>
        <location evidence="1">Mitochondrion membrane</location>
        <topology evidence="1">Multi-pass membrane protein</topology>
    </subcellularLocation>
</comment>
<feature type="transmembrane region" description="Helical" evidence="20">
    <location>
        <begin position="1333"/>
        <end position="1357"/>
    </location>
</feature>
<feature type="transmembrane region" description="Helical" evidence="20">
    <location>
        <begin position="416"/>
        <end position="433"/>
    </location>
</feature>
<accession>A0AA39LJY2</accession>
<evidence type="ECO:0000313" key="24">
    <source>
        <dbReference type="Proteomes" id="UP001175271"/>
    </source>
</evidence>
<dbReference type="GO" id="GO:0008495">
    <property type="term" value="F:protoheme IX farnesyltransferase activity"/>
    <property type="evidence" value="ECO:0007669"/>
    <property type="project" value="UniProtKB-EC"/>
</dbReference>
<dbReference type="EMBL" id="JAUCMV010000005">
    <property type="protein sequence ID" value="KAK0399875.1"/>
    <property type="molecule type" value="Genomic_DNA"/>
</dbReference>
<feature type="transmembrane region" description="Helical" evidence="20">
    <location>
        <begin position="720"/>
        <end position="747"/>
    </location>
</feature>
<evidence type="ECO:0000256" key="17">
    <source>
        <dbReference type="ARBA" id="ARBA00023133"/>
    </source>
</evidence>
<dbReference type="SUPFAM" id="SSF56784">
    <property type="entry name" value="HAD-like"/>
    <property type="match status" value="1"/>
</dbReference>
<comment type="catalytic activity">
    <reaction evidence="20">
        <text>Ca(2+)(in) + ATP + H2O = Ca(2+)(out) + ADP + phosphate + H(+)</text>
        <dbReference type="Rhea" id="RHEA:18105"/>
        <dbReference type="ChEBI" id="CHEBI:15377"/>
        <dbReference type="ChEBI" id="CHEBI:15378"/>
        <dbReference type="ChEBI" id="CHEBI:29108"/>
        <dbReference type="ChEBI" id="CHEBI:30616"/>
        <dbReference type="ChEBI" id="CHEBI:43474"/>
        <dbReference type="ChEBI" id="CHEBI:456216"/>
        <dbReference type="EC" id="7.2.2.10"/>
    </reaction>
</comment>
<evidence type="ECO:0000256" key="7">
    <source>
        <dbReference type="ARBA" id="ARBA00022723"/>
    </source>
</evidence>
<gene>
    <name evidence="23" type="ORF">QR680_003254</name>
</gene>
<dbReference type="GO" id="GO:0016887">
    <property type="term" value="F:ATP hydrolysis activity"/>
    <property type="evidence" value="ECO:0007669"/>
    <property type="project" value="InterPro"/>
</dbReference>
<evidence type="ECO:0000256" key="20">
    <source>
        <dbReference type="RuleBase" id="RU361146"/>
    </source>
</evidence>
<dbReference type="InterPro" id="IPR044492">
    <property type="entry name" value="P_typ_ATPase_HD_dom"/>
</dbReference>
<dbReference type="Pfam" id="PF13246">
    <property type="entry name" value="Cation_ATPase"/>
    <property type="match status" value="1"/>
</dbReference>
<evidence type="ECO:0000256" key="1">
    <source>
        <dbReference type="ARBA" id="ARBA00004225"/>
    </source>
</evidence>
<keyword evidence="8 20" id="KW-0547">Nucleotide-binding</keyword>
<dbReference type="Gene3D" id="1.10.357.140">
    <property type="entry name" value="UbiA prenyltransferase"/>
    <property type="match status" value="1"/>
</dbReference>
<feature type="domain" description="Cation-transporting P-type ATPase N-terminal" evidence="22">
    <location>
        <begin position="356"/>
        <end position="432"/>
    </location>
</feature>
<feature type="transmembrane region" description="Helical" evidence="20">
    <location>
        <begin position="677"/>
        <end position="700"/>
    </location>
</feature>
<dbReference type="Pfam" id="PF00690">
    <property type="entry name" value="Cation_ATPase_N"/>
    <property type="match status" value="1"/>
</dbReference>
<dbReference type="PANTHER" id="PTHR24093:SF253">
    <property type="entry name" value="PLASMA MEMBRANE CALCIUM-TRANSPORTING ATPASE MCA-1"/>
    <property type="match status" value="1"/>
</dbReference>
<dbReference type="GO" id="GO:0005886">
    <property type="term" value="C:plasma membrane"/>
    <property type="evidence" value="ECO:0007669"/>
    <property type="project" value="TreeGrafter"/>
</dbReference>
<dbReference type="Gene3D" id="1.20.1110.10">
    <property type="entry name" value="Calcium-transporting ATPase, transmembrane domain"/>
    <property type="match status" value="2"/>
</dbReference>
<dbReference type="SUPFAM" id="SSF81653">
    <property type="entry name" value="Calcium ATPase, transduction domain A"/>
    <property type="match status" value="1"/>
</dbReference>
<dbReference type="Pfam" id="PF01040">
    <property type="entry name" value="UbiA"/>
    <property type="match status" value="1"/>
</dbReference>
<feature type="transmembrane region" description="Helical" evidence="20">
    <location>
        <begin position="1253"/>
        <end position="1274"/>
    </location>
</feature>
<keyword evidence="10 20" id="KW-0067">ATP-binding</keyword>
<evidence type="ECO:0000256" key="18">
    <source>
        <dbReference type="ARBA" id="ARBA00023136"/>
    </source>
</evidence>
<dbReference type="SFLD" id="SFLDF00027">
    <property type="entry name" value="p-type_atpase"/>
    <property type="match status" value="1"/>
</dbReference>
<feature type="transmembrane region" description="Helical" evidence="20">
    <location>
        <begin position="191"/>
        <end position="210"/>
    </location>
</feature>
<dbReference type="SFLD" id="SFLDG00002">
    <property type="entry name" value="C1.7:_P-type_atpase_like"/>
    <property type="match status" value="1"/>
</dbReference>
<evidence type="ECO:0000256" key="13">
    <source>
        <dbReference type="ARBA" id="ARBA00022967"/>
    </source>
</evidence>